<accession>A0A1I0GLV5</accession>
<dbReference type="AlphaFoldDB" id="A0A1I0GLV5"/>
<keyword evidence="3" id="KW-1185">Reference proteome</keyword>
<protein>
    <submittedName>
        <fullName evidence="2">Uncharacterized protein</fullName>
    </submittedName>
</protein>
<dbReference type="Proteomes" id="UP000199180">
    <property type="component" value="Unassembled WGS sequence"/>
</dbReference>
<sequence>MSKSRGNKIAEDAPFKRRPYRSVIPRLSCLRLAPSDRLVCLARLSGPFSVSRRSVKRCLRSAIRTRKQKNHPNRKKSCNALKTNKSSHHKIRQNLHPHHHTPHTAHRTHKAPNTPKTPPSPANADQTPKNPIPKMQNKQPESGKVGTESPESVTLRRSRPRRLPLAGPSGANDRRTGDTLARPVQPLSVRRVIWRRNDPHDGACLDGHRVRARGSPHSGQAHPGHKDNPACLAATAQTKNAAPMGPRSRCNICRS</sequence>
<feature type="compositionally biased region" description="Basic residues" evidence="1">
    <location>
        <begin position="85"/>
        <end position="110"/>
    </location>
</feature>
<dbReference type="EMBL" id="FOHO01000008">
    <property type="protein sequence ID" value="SET71075.1"/>
    <property type="molecule type" value="Genomic_DNA"/>
</dbReference>
<name>A0A1I0GLV5_9RHOB</name>
<feature type="compositionally biased region" description="Basic residues" evidence="1">
    <location>
        <begin position="60"/>
        <end position="77"/>
    </location>
</feature>
<reference evidence="2 3" key="1">
    <citation type="submission" date="2016-10" db="EMBL/GenBank/DDBJ databases">
        <authorList>
            <person name="de Groot N.N."/>
        </authorList>
    </citation>
    <scope>NUCLEOTIDE SEQUENCE [LARGE SCALE GENOMIC DNA]</scope>
    <source>
        <strain evidence="2 3">DSM 17862</strain>
    </source>
</reference>
<evidence type="ECO:0000313" key="2">
    <source>
        <dbReference type="EMBL" id="SET71075.1"/>
    </source>
</evidence>
<feature type="region of interest" description="Disordered" evidence="1">
    <location>
        <begin position="60"/>
        <end position="180"/>
    </location>
</feature>
<proteinExistence type="predicted"/>
<evidence type="ECO:0000256" key="1">
    <source>
        <dbReference type="SAM" id="MobiDB-lite"/>
    </source>
</evidence>
<gene>
    <name evidence="2" type="ORF">SAMN04489858_108170</name>
</gene>
<evidence type="ECO:0000313" key="3">
    <source>
        <dbReference type="Proteomes" id="UP000199180"/>
    </source>
</evidence>
<organism evidence="2 3">
    <name type="scientific">Paracoccus homiensis</name>
    <dbReference type="NCBI Taxonomy" id="364199"/>
    <lineage>
        <taxon>Bacteria</taxon>
        <taxon>Pseudomonadati</taxon>
        <taxon>Pseudomonadota</taxon>
        <taxon>Alphaproteobacteria</taxon>
        <taxon>Rhodobacterales</taxon>
        <taxon>Paracoccaceae</taxon>
        <taxon>Paracoccus</taxon>
    </lineage>
</organism>